<comment type="caution">
    <text evidence="2">The sequence shown here is derived from an EMBL/GenBank/DDBJ whole genome shotgun (WGS) entry which is preliminary data.</text>
</comment>
<feature type="region of interest" description="Disordered" evidence="1">
    <location>
        <begin position="52"/>
        <end position="71"/>
    </location>
</feature>
<feature type="compositionally biased region" description="Polar residues" evidence="1">
    <location>
        <begin position="1"/>
        <end position="16"/>
    </location>
</feature>
<keyword evidence="3" id="KW-1185">Reference proteome</keyword>
<dbReference type="AlphaFoldDB" id="A0A8H7SLU4"/>
<organism evidence="2 3">
    <name type="scientific">Thamnidium elegans</name>
    <dbReference type="NCBI Taxonomy" id="101142"/>
    <lineage>
        <taxon>Eukaryota</taxon>
        <taxon>Fungi</taxon>
        <taxon>Fungi incertae sedis</taxon>
        <taxon>Mucoromycota</taxon>
        <taxon>Mucoromycotina</taxon>
        <taxon>Mucoromycetes</taxon>
        <taxon>Mucorales</taxon>
        <taxon>Mucorineae</taxon>
        <taxon>Mucoraceae</taxon>
        <taxon>Thamnidium</taxon>
    </lineage>
</organism>
<accession>A0A8H7SLU4</accession>
<dbReference type="Proteomes" id="UP000613177">
    <property type="component" value="Unassembled WGS sequence"/>
</dbReference>
<evidence type="ECO:0000313" key="2">
    <source>
        <dbReference type="EMBL" id="KAG2231859.1"/>
    </source>
</evidence>
<feature type="compositionally biased region" description="Low complexity" evidence="1">
    <location>
        <begin position="52"/>
        <end position="66"/>
    </location>
</feature>
<feature type="region of interest" description="Disordered" evidence="1">
    <location>
        <begin position="1"/>
        <end position="24"/>
    </location>
</feature>
<gene>
    <name evidence="2" type="ORF">INT48_006051</name>
</gene>
<proteinExistence type="predicted"/>
<evidence type="ECO:0000313" key="3">
    <source>
        <dbReference type="Proteomes" id="UP000613177"/>
    </source>
</evidence>
<dbReference type="EMBL" id="JAEPRE010000132">
    <property type="protein sequence ID" value="KAG2231859.1"/>
    <property type="molecule type" value="Genomic_DNA"/>
</dbReference>
<evidence type="ECO:0000256" key="1">
    <source>
        <dbReference type="SAM" id="MobiDB-lite"/>
    </source>
</evidence>
<sequence length="320" mass="36762">MNSVLSKSSTSTAGQRSENKVKAERNIKYAQSMGQMQIVKPKQLKRIKSLLSHSVHPSHSKSNNNNDKSDGILTSLPYTLNGLDDKIEPSDWKTALMNELDAKQYEISNKSNLLKYRHGYNSDSNELVINTSQPSCIDNKKPNHHNLAAMEEKLGAISKKTMINDWLHYNSIPNSANTDMPITSYLQHYQYSDNQEMFSKKEFGHTTNQERLSILSAQLKKQGKQKHDHIKEKLDIAAARRNVIKTNRRREQMDTALFETMNLIRKKKDCNNNNLLEQEDLNQLFYNNSEKKGTRKIYVSDTATSSSSLSNNNDCYFFYQ</sequence>
<protein>
    <submittedName>
        <fullName evidence="2">Uncharacterized protein</fullName>
    </submittedName>
</protein>
<name>A0A8H7SLU4_9FUNG</name>
<reference evidence="2" key="1">
    <citation type="submission" date="2021-01" db="EMBL/GenBank/DDBJ databases">
        <title>Metabolic potential, ecology and presence of endohyphal bacteria is reflected in genomic diversity of Mucoromycotina.</title>
        <authorList>
            <person name="Muszewska A."/>
            <person name="Okrasinska A."/>
            <person name="Steczkiewicz K."/>
            <person name="Drgas O."/>
            <person name="Orlowska M."/>
            <person name="Perlinska-Lenart U."/>
            <person name="Aleksandrzak-Piekarczyk T."/>
            <person name="Szatraj K."/>
            <person name="Zielenkiewicz U."/>
            <person name="Pilsyk S."/>
            <person name="Malc E."/>
            <person name="Mieczkowski P."/>
            <person name="Kruszewska J.S."/>
            <person name="Biernat P."/>
            <person name="Pawlowska J."/>
        </authorList>
    </citation>
    <scope>NUCLEOTIDE SEQUENCE</scope>
    <source>
        <strain evidence="2">WA0000018081</strain>
    </source>
</reference>